<dbReference type="Proteomes" id="UP000183832">
    <property type="component" value="Unassembled WGS sequence"/>
</dbReference>
<keyword evidence="2" id="KW-0472">Membrane</keyword>
<sequence>MSFAEKRLYDRNGNESSTESNDEENFVDFSCSIESRMKMRIHFLSPFVRLRHDGMCQFDFVKCFDREKRHNIDINPHLNSLSSPSNQSEKGGRIFFFTLLLALLSCLAFCLAFNFFPFAFRELLKNIFLSNVHEQNAESKYVHKFPTNYLEIGIGLALFYFISLPKGRSYYEICQILEMERMSLPQSNTNRYFEALSNQSN</sequence>
<accession>A0A1J1ILN0</accession>
<evidence type="ECO:0000256" key="1">
    <source>
        <dbReference type="SAM" id="MobiDB-lite"/>
    </source>
</evidence>
<organism evidence="3 4">
    <name type="scientific">Clunio marinus</name>
    <dbReference type="NCBI Taxonomy" id="568069"/>
    <lineage>
        <taxon>Eukaryota</taxon>
        <taxon>Metazoa</taxon>
        <taxon>Ecdysozoa</taxon>
        <taxon>Arthropoda</taxon>
        <taxon>Hexapoda</taxon>
        <taxon>Insecta</taxon>
        <taxon>Pterygota</taxon>
        <taxon>Neoptera</taxon>
        <taxon>Endopterygota</taxon>
        <taxon>Diptera</taxon>
        <taxon>Nematocera</taxon>
        <taxon>Chironomoidea</taxon>
        <taxon>Chironomidae</taxon>
        <taxon>Clunio</taxon>
    </lineage>
</organism>
<gene>
    <name evidence="3" type="ORF">CLUMA_CG014706</name>
</gene>
<feature type="compositionally biased region" description="Basic and acidic residues" evidence="1">
    <location>
        <begin position="1"/>
        <end position="13"/>
    </location>
</feature>
<evidence type="ECO:0000256" key="2">
    <source>
        <dbReference type="SAM" id="Phobius"/>
    </source>
</evidence>
<reference evidence="3 4" key="1">
    <citation type="submission" date="2015-04" db="EMBL/GenBank/DDBJ databases">
        <authorList>
            <person name="Syromyatnikov M.Y."/>
            <person name="Popov V.N."/>
        </authorList>
    </citation>
    <scope>NUCLEOTIDE SEQUENCE [LARGE SCALE GENOMIC DNA]</scope>
</reference>
<keyword evidence="2" id="KW-0812">Transmembrane</keyword>
<feature type="region of interest" description="Disordered" evidence="1">
    <location>
        <begin position="1"/>
        <end position="22"/>
    </location>
</feature>
<evidence type="ECO:0000313" key="3">
    <source>
        <dbReference type="EMBL" id="CRL01149.1"/>
    </source>
</evidence>
<keyword evidence="4" id="KW-1185">Reference proteome</keyword>
<dbReference type="AlphaFoldDB" id="A0A1J1ILN0"/>
<proteinExistence type="predicted"/>
<evidence type="ECO:0000313" key="4">
    <source>
        <dbReference type="Proteomes" id="UP000183832"/>
    </source>
</evidence>
<feature type="transmembrane region" description="Helical" evidence="2">
    <location>
        <begin position="94"/>
        <end position="116"/>
    </location>
</feature>
<name>A0A1J1ILN0_9DIPT</name>
<dbReference type="EMBL" id="CVRI01000055">
    <property type="protein sequence ID" value="CRL01149.1"/>
    <property type="molecule type" value="Genomic_DNA"/>
</dbReference>
<protein>
    <submittedName>
        <fullName evidence="3">CLUMA_CG014706, isoform A</fullName>
    </submittedName>
</protein>
<feature type="transmembrane region" description="Helical" evidence="2">
    <location>
        <begin position="145"/>
        <end position="162"/>
    </location>
</feature>
<keyword evidence="2" id="KW-1133">Transmembrane helix</keyword>